<keyword evidence="1" id="KW-0812">Transmembrane</keyword>
<comment type="caution">
    <text evidence="2">The sequence shown here is derived from an EMBL/GenBank/DDBJ whole genome shotgun (WGS) entry which is preliminary data.</text>
</comment>
<dbReference type="AlphaFoldDB" id="A0A8J7MCK8"/>
<evidence type="ECO:0000313" key="2">
    <source>
        <dbReference type="EMBL" id="MBK1790036.1"/>
    </source>
</evidence>
<dbReference type="Proteomes" id="UP000624703">
    <property type="component" value="Unassembled WGS sequence"/>
</dbReference>
<keyword evidence="1" id="KW-1133">Transmembrane helix</keyword>
<evidence type="ECO:0000256" key="1">
    <source>
        <dbReference type="SAM" id="Phobius"/>
    </source>
</evidence>
<protein>
    <submittedName>
        <fullName evidence="2">Uncharacterized protein</fullName>
    </submittedName>
</protein>
<keyword evidence="3" id="KW-1185">Reference proteome</keyword>
<feature type="transmembrane region" description="Helical" evidence="1">
    <location>
        <begin position="89"/>
        <end position="114"/>
    </location>
</feature>
<reference evidence="2" key="1">
    <citation type="submission" date="2021-01" db="EMBL/GenBank/DDBJ databases">
        <title>Modified the classification status of verrucomicrobia.</title>
        <authorList>
            <person name="Feng X."/>
        </authorList>
    </citation>
    <scope>NUCLEOTIDE SEQUENCE</scope>
    <source>
        <strain evidence="2">_KCTC 22039</strain>
    </source>
</reference>
<name>A0A8J7MCK8_9BACT</name>
<sequence>MSDDTISIPVLSIRRIQNSKGDLLNVQECTVDKWALRLQRGNDKHAVMIFMESLDDNECTKLIKEFLLCDYSNFKETESDDKKITIGNIFSIIIGLIFSVSILAFFAFLVAYFMKIINI</sequence>
<dbReference type="EMBL" id="JAENIM010000014">
    <property type="protein sequence ID" value="MBK1790036.1"/>
    <property type="molecule type" value="Genomic_DNA"/>
</dbReference>
<proteinExistence type="predicted"/>
<keyword evidence="1" id="KW-0472">Membrane</keyword>
<organism evidence="2 3">
    <name type="scientific">Persicirhabdus sediminis</name>
    <dbReference type="NCBI Taxonomy" id="454144"/>
    <lineage>
        <taxon>Bacteria</taxon>
        <taxon>Pseudomonadati</taxon>
        <taxon>Verrucomicrobiota</taxon>
        <taxon>Verrucomicrobiia</taxon>
        <taxon>Verrucomicrobiales</taxon>
        <taxon>Verrucomicrobiaceae</taxon>
        <taxon>Persicirhabdus</taxon>
    </lineage>
</organism>
<dbReference type="RefSeq" id="WP_200310079.1">
    <property type="nucleotide sequence ID" value="NZ_JAENIM010000014.1"/>
</dbReference>
<accession>A0A8J7MCK8</accession>
<gene>
    <name evidence="2" type="ORF">JIN82_02575</name>
</gene>
<evidence type="ECO:0000313" key="3">
    <source>
        <dbReference type="Proteomes" id="UP000624703"/>
    </source>
</evidence>